<reference evidence="5 6" key="1">
    <citation type="submission" date="2019-10" db="EMBL/GenBank/DDBJ databases">
        <title>Unraveling microbial dark matter from salterns through culturing: the case of the genus Halosegnis.</title>
        <authorList>
            <person name="Duran-Viseras A."/>
            <person name="Andrei A.-S."/>
            <person name="Vera-Gargallo B."/>
            <person name="Ghai R."/>
            <person name="Sanchez-Porro C."/>
            <person name="Ventosa A."/>
        </authorList>
    </citation>
    <scope>NUCLEOTIDE SEQUENCE [LARGE SCALE GENOMIC DNA]</scope>
    <source>
        <strain evidence="3 6">F17-44</strain>
        <strain evidence="2 7">F18-79</strain>
        <strain evidence="4 5">F19-13</strain>
    </source>
</reference>
<dbReference type="RefSeq" id="WP_152120624.1">
    <property type="nucleotide sequence ID" value="NZ_QJOW01000004.1"/>
</dbReference>
<gene>
    <name evidence="2" type="ORF">DM867_08850</name>
    <name evidence="3" type="ORF">DMP03_10505</name>
    <name evidence="4" type="ORF">DP108_06755</name>
</gene>
<keyword evidence="7" id="KW-1185">Reference proteome</keyword>
<dbReference type="OrthoDB" id="194858at2157"/>
<name>A0A5N5UJH4_9EURY</name>
<proteinExistence type="predicted"/>
<accession>A0A5N5UJH4</accession>
<dbReference type="Proteomes" id="UP000326207">
    <property type="component" value="Unassembled WGS sequence"/>
</dbReference>
<evidence type="ECO:0000313" key="7">
    <source>
        <dbReference type="Proteomes" id="UP000326865"/>
    </source>
</evidence>
<feature type="domain" description="Amphi-Trp" evidence="1">
    <location>
        <begin position="2"/>
        <end position="84"/>
    </location>
</feature>
<dbReference type="AlphaFoldDB" id="A0A5N5UJH4"/>
<dbReference type="Proteomes" id="UP000326302">
    <property type="component" value="Unassembled WGS sequence"/>
</dbReference>
<evidence type="ECO:0000313" key="6">
    <source>
        <dbReference type="Proteomes" id="UP000326302"/>
    </source>
</evidence>
<dbReference type="NCBIfam" id="TIGR04354">
    <property type="entry name" value="amphi-Trp"/>
    <property type="match status" value="1"/>
</dbReference>
<evidence type="ECO:0000259" key="1">
    <source>
        <dbReference type="Pfam" id="PF20068"/>
    </source>
</evidence>
<dbReference type="EMBL" id="QKKZ01000003">
    <property type="protein sequence ID" value="KAB7513892.1"/>
    <property type="molecule type" value="Genomic_DNA"/>
</dbReference>
<accession>A0A5N5U888</accession>
<dbReference type="Proteomes" id="UP000326865">
    <property type="component" value="Unassembled WGS sequence"/>
</dbReference>
<evidence type="ECO:0000313" key="5">
    <source>
        <dbReference type="Proteomes" id="UP000326207"/>
    </source>
</evidence>
<evidence type="ECO:0000313" key="2">
    <source>
        <dbReference type="EMBL" id="KAB7513892.1"/>
    </source>
</evidence>
<accession>A0A5N5U6V5</accession>
<dbReference type="EMBL" id="QJOW01000004">
    <property type="protein sequence ID" value="KAB7514294.1"/>
    <property type="molecule type" value="Genomic_DNA"/>
</dbReference>
<protein>
    <submittedName>
        <fullName evidence="4">Amphi-Trp domain-containing protein</fullName>
    </submittedName>
</protein>
<dbReference type="InterPro" id="IPR027598">
    <property type="entry name" value="Amphi-Trp_dom"/>
</dbReference>
<organism evidence="4 5">
    <name type="scientific">Halosegnis rubeus</name>
    <dbReference type="NCBI Taxonomy" id="2212850"/>
    <lineage>
        <taxon>Archaea</taxon>
        <taxon>Methanobacteriati</taxon>
        <taxon>Methanobacteriota</taxon>
        <taxon>Stenosarchaea group</taxon>
        <taxon>Halobacteria</taxon>
        <taxon>Halobacteriales</taxon>
        <taxon>Natronomonadaceae</taxon>
        <taxon>Halosegnis</taxon>
    </lineage>
</organism>
<evidence type="ECO:0000313" key="3">
    <source>
        <dbReference type="EMBL" id="KAB7514294.1"/>
    </source>
</evidence>
<comment type="caution">
    <text evidence="4">The sequence shown here is derived from an EMBL/GenBank/DDBJ whole genome shotgun (WGS) entry which is preliminary data.</text>
</comment>
<dbReference type="EMBL" id="QMDY01000003">
    <property type="protein sequence ID" value="KAB7518856.1"/>
    <property type="molecule type" value="Genomic_DNA"/>
</dbReference>
<dbReference type="Pfam" id="PF20068">
    <property type="entry name" value="Amphi-Trp"/>
    <property type="match status" value="1"/>
</dbReference>
<sequence>MEEQLFSFERDTDRATIAQLLHDVADNLAAGEPVQLASGEESITLDVSSQAELEVQVEREIEGEETELSVEFEIEWDETDGEDAPLSVE</sequence>
<evidence type="ECO:0000313" key="4">
    <source>
        <dbReference type="EMBL" id="KAB7518856.1"/>
    </source>
</evidence>